<dbReference type="AlphaFoldDB" id="A0AA88I652"/>
<feature type="compositionally biased region" description="Pro residues" evidence="1">
    <location>
        <begin position="61"/>
        <end position="77"/>
    </location>
</feature>
<dbReference type="Proteomes" id="UP001187531">
    <property type="component" value="Unassembled WGS sequence"/>
</dbReference>
<comment type="caution">
    <text evidence="2">The sequence shown here is derived from an EMBL/GenBank/DDBJ whole genome shotgun (WGS) entry which is preliminary data.</text>
</comment>
<evidence type="ECO:0000313" key="2">
    <source>
        <dbReference type="EMBL" id="KAK2720576.1"/>
    </source>
</evidence>
<dbReference type="EMBL" id="JAVRJZ010000007">
    <property type="protein sequence ID" value="KAK2720576.1"/>
    <property type="molecule type" value="Genomic_DNA"/>
</dbReference>
<feature type="region of interest" description="Disordered" evidence="1">
    <location>
        <begin position="14"/>
        <end position="95"/>
    </location>
</feature>
<evidence type="ECO:0000256" key="1">
    <source>
        <dbReference type="SAM" id="MobiDB-lite"/>
    </source>
</evidence>
<reference evidence="2" key="1">
    <citation type="submission" date="2023-07" db="EMBL/GenBank/DDBJ databases">
        <title>Chromosome-level genome assembly of Artemia franciscana.</title>
        <authorList>
            <person name="Jo E."/>
        </authorList>
    </citation>
    <scope>NUCLEOTIDE SEQUENCE</scope>
    <source>
        <tissue evidence="2">Whole body</tissue>
    </source>
</reference>
<keyword evidence="3" id="KW-1185">Reference proteome</keyword>
<protein>
    <recommendedName>
        <fullName evidence="4">Reverse transcriptase domain-containing protein</fullName>
    </recommendedName>
</protein>
<accession>A0AA88I652</accession>
<evidence type="ECO:0008006" key="4">
    <source>
        <dbReference type="Google" id="ProtNLM"/>
    </source>
</evidence>
<feature type="compositionally biased region" description="Polar residues" evidence="1">
    <location>
        <begin position="19"/>
        <end position="29"/>
    </location>
</feature>
<evidence type="ECO:0000313" key="3">
    <source>
        <dbReference type="Proteomes" id="UP001187531"/>
    </source>
</evidence>
<name>A0AA88I652_ARTSF</name>
<gene>
    <name evidence="2" type="ORF">QYM36_004453</name>
</gene>
<organism evidence="2 3">
    <name type="scientific">Artemia franciscana</name>
    <name type="common">Brine shrimp</name>
    <name type="synonym">Artemia sanfranciscana</name>
    <dbReference type="NCBI Taxonomy" id="6661"/>
    <lineage>
        <taxon>Eukaryota</taxon>
        <taxon>Metazoa</taxon>
        <taxon>Ecdysozoa</taxon>
        <taxon>Arthropoda</taxon>
        <taxon>Crustacea</taxon>
        <taxon>Branchiopoda</taxon>
        <taxon>Anostraca</taxon>
        <taxon>Artemiidae</taxon>
        <taxon>Artemia</taxon>
    </lineage>
</organism>
<proteinExistence type="predicted"/>
<sequence>MLVVRKATICYISTDDDSTSNQGGSSVSTPERDRAARRQKPQGQETLPCVPGNIDQLPLLQPRPLPTLPPPQLPPKPGSVLQTRPLPPKPTERYGTLSLNASLNLVKTGESEYRPENCGSGNFEIMVEIEDPPDITHNIGVTRRNTAADRLGHYGQIGMVVNTNDGGNYKEKLLFADAFHLILLCADEHMNCRLFKVLYPGTKSSIQVNGHRSSLLNINIGVRQCCAAAPELFNAVTDYVMDRAMSRLLFGLKYGERVLADCDFADDIAMIFTSEAELKNISAHCQMKP</sequence>